<name>A0AAW3EJ27_9GAMM</name>
<dbReference type="RefSeq" id="WP_005972120.1">
    <property type="nucleotide sequence ID" value="NZ_JQHP01000003.1"/>
</dbReference>
<dbReference type="InterPro" id="IPR000468">
    <property type="entry name" value="Barstar"/>
</dbReference>
<accession>A0AAW3EJ27</accession>
<evidence type="ECO:0000313" key="4">
    <source>
        <dbReference type="EMBL" id="KGA28784.1"/>
    </source>
</evidence>
<dbReference type="Proteomes" id="UP000029436">
    <property type="component" value="Unassembled WGS sequence"/>
</dbReference>
<comment type="similarity">
    <text evidence="1">Belongs to the barstar family.</text>
</comment>
<dbReference type="EMBL" id="JQOH01000004">
    <property type="protein sequence ID" value="KGA28784.1"/>
    <property type="molecule type" value="Genomic_DNA"/>
</dbReference>
<evidence type="ECO:0000256" key="1">
    <source>
        <dbReference type="ARBA" id="ARBA00006845"/>
    </source>
</evidence>
<keyword evidence="6" id="KW-1185">Reference proteome</keyword>
<dbReference type="InterPro" id="IPR035905">
    <property type="entry name" value="Barstar-like_sf"/>
</dbReference>
<reference evidence="5 6" key="1">
    <citation type="submission" date="2014-08" db="EMBL/GenBank/DDBJ databases">
        <title>Genome sequences of NCPPB Pectobacterium isolates.</title>
        <authorList>
            <person name="Glover R.H."/>
            <person name="Sapp M."/>
            <person name="Elphinstone J."/>
        </authorList>
    </citation>
    <scope>NUCLEOTIDE SEQUENCE [LARGE SCALE GENOMIC DNA]</scope>
    <source>
        <strain evidence="3 5">NCPPB 3701</strain>
        <strain evidence="4 6">NCPPB3702</strain>
    </source>
</reference>
<dbReference type="EMBL" id="JQHP01000003">
    <property type="protein sequence ID" value="KFX08757.1"/>
    <property type="molecule type" value="Genomic_DNA"/>
</dbReference>
<dbReference type="Pfam" id="PF01337">
    <property type="entry name" value="Barstar"/>
    <property type="match status" value="1"/>
</dbReference>
<feature type="domain" description="Barstar (barnase inhibitor)" evidence="2">
    <location>
        <begin position="26"/>
        <end position="121"/>
    </location>
</feature>
<evidence type="ECO:0000313" key="3">
    <source>
        <dbReference type="EMBL" id="KFX08757.1"/>
    </source>
</evidence>
<organism evidence="3 5">
    <name type="scientific">Pectobacterium wasabiae</name>
    <dbReference type="NCBI Taxonomy" id="55208"/>
    <lineage>
        <taxon>Bacteria</taxon>
        <taxon>Pseudomonadati</taxon>
        <taxon>Pseudomonadota</taxon>
        <taxon>Gammaproteobacteria</taxon>
        <taxon>Enterobacterales</taxon>
        <taxon>Pectobacteriaceae</taxon>
        <taxon>Pectobacterium</taxon>
    </lineage>
</organism>
<proteinExistence type="inferred from homology"/>
<dbReference type="Proteomes" id="UP000029257">
    <property type="component" value="Unassembled WGS sequence"/>
</dbReference>
<dbReference type="AlphaFoldDB" id="A0AAW3EJ27"/>
<comment type="caution">
    <text evidence="3">The sequence shown here is derived from an EMBL/GenBank/DDBJ whole genome shotgun (WGS) entry which is preliminary data.</text>
</comment>
<evidence type="ECO:0000259" key="2">
    <source>
        <dbReference type="Pfam" id="PF01337"/>
    </source>
</evidence>
<dbReference type="Gene3D" id="3.30.370.10">
    <property type="entry name" value="Barstar-like"/>
    <property type="match status" value="1"/>
</dbReference>
<evidence type="ECO:0000313" key="6">
    <source>
        <dbReference type="Proteomes" id="UP000029436"/>
    </source>
</evidence>
<evidence type="ECO:0000313" key="5">
    <source>
        <dbReference type="Proteomes" id="UP000029257"/>
    </source>
</evidence>
<protein>
    <recommendedName>
        <fullName evidence="2">Barstar (barnase inhibitor) domain-containing protein</fullName>
    </recommendedName>
</protein>
<dbReference type="SUPFAM" id="SSF52038">
    <property type="entry name" value="Barstar-related"/>
    <property type="match status" value="1"/>
</dbReference>
<gene>
    <name evidence="3" type="ORF">JV38_08520</name>
    <name evidence="4" type="ORF">KU73_12240</name>
</gene>
<sequence>MSLHFFQTDRFTGLVNRYKNHGYVTISANFNQAKSIYDVFDEIKASLPLDPPLYSLCNFDAFSDSLFGGLDSLGEHKICVFLVDLKSALKNDDVNYSLILEVLSDNVSYLKTEGVQVFFFIS</sequence>